<dbReference type="InterPro" id="IPR011249">
    <property type="entry name" value="Metalloenz_LuxS/M16"/>
</dbReference>
<dbReference type="InterPro" id="IPR011765">
    <property type="entry name" value="Pept_M16_N"/>
</dbReference>
<dbReference type="InterPro" id="IPR036397">
    <property type="entry name" value="RNaseH_sf"/>
</dbReference>
<evidence type="ECO:0000256" key="1">
    <source>
        <dbReference type="ARBA" id="ARBA00007261"/>
    </source>
</evidence>
<dbReference type="PANTHER" id="PTHR43690">
    <property type="entry name" value="NARDILYSIN"/>
    <property type="match status" value="1"/>
</dbReference>
<keyword evidence="3" id="KW-0479">Metal-binding</keyword>
<reference evidence="10 11" key="2">
    <citation type="submission" date="2024-05" db="EMBL/GenBank/DDBJ databases">
        <authorList>
            <person name="Chen Y."/>
            <person name="Shah S."/>
            <person name="Dougan E. K."/>
            <person name="Thang M."/>
            <person name="Chan C."/>
        </authorList>
    </citation>
    <scope>NUCLEOTIDE SEQUENCE [LARGE SCALE GENOMIC DNA]</scope>
</reference>
<sequence>MALTPSLSPLRLARAPPQRRSGRSDPPRREKGQTSALRALQDGVPLAMAIAAVTKVSRGRRKVLTGLGQAALVPSIAASAETRTRSDVFPGEVLKSPLDSRSYRALTLRNGMKVLLASDPDAISSAAALSVHLGFYSDPEDLPGLAHFCEHMLFLGTKEYPEENSFERFLTANSGLNLPARPAECRPFQFNADAPAFNPLGVNLFAASEFVDSLQRAWTDVAFSWEEEEPSCQVAVWFIDHGWQWPHATAYRVVRLHEDSSDWERRIIHTWPEYIVPGALIELHLVHPKPWTHDNTIAGHVLVIQRPQEAWVTSLITVYDDLNLLAPPRQMAVTTHEHILLEVILTVLNLLHQCIGHQPSHQCQAHFNQVELFIGRALMGRSGYGIDIHMRALPRPVQAEAPVLLQLSTLLQRRAHSPAPNERLTTDTVAHGQWPLERSIDFPEIGQAVPQDWATPEGRVMVRIHHNATSETADKVPTYVEMPSIYNVDDVQLEMRAWGHDCQAFLCGAHDDVFVDFSSTGCMRHFTYVFCSRETDVKDGILVRTSPAALRDLDHTRWLHSQGYTKAVLMTKERWHNSLTCIHFEDVQPKQAVTERPARQRTPWPSQQEVQTDFTQPFQSLEQLPSGADCLIQLDMQECHQVERIDRYVIFTDGSSQTQLRHKPPLWVAEHDICDSWAFAVFAEQYGDVPGQASRLQFMGFQCHQVLYDPEAPHYVGTERISSDSAETEALLWAGLWRVAQNDRIPTIFVSDSRLVGDQAAGRIGTQLAEPPFYRLREVFQTLEAILPGDQLRVAHVRSHAGDPHNELVDWLAKREGQGSLHLPRQTLHMKTFTPILKCLWMLVQRQRDLPRTTQGGLDVSPVSLPPITEMNEKQETGGSELTPSPAKFQLSFATANVRTFYKGNEGFAGKLAYVREQFVAHKVNFLGVQEARTECGSSLQHRVLRLAGGSDNGQLGVELWINLGQPYAWHGAKPSFFERTDFVVVSTSHRHLLVHVHNHDLDFWLLTAHAPHSGAPIDVREDWWHQLTTLVATYTGESHLVVMIDANAPSGPSDEKHIFAFDDHETPTTKVLRHFLQDCHLCAPSTLDIHQGPRGTWTSPVDGSLHRIDYVLVPCGWKNYCTWSENLEALDFGHLGDHQAVAVQVDWHGDIQRSRPRAHKSGHDRTAITSENMEATLRAYRPSSWDTDIEQHVAHFNAYVNQQLHTLCPPRRQGPKKSFITTEVWELRANKIRLQRRQRQLQRDARRQLLAAIFRSWRCPDDGDSPLFPMSKPADFTQRLRLGLEIWTCTRRIRKQLMRARAHEVADAIAQLPTDCAPAHILSRLKPIIGTSNPKLKRASPLPMIADEQGHPVTTKLDLCRRWVEFFSLMEGGERVTKEELREQWREGLAQFIQQELHLSPDDIPTLTDLEIAFRRVRPHKAVGADNVPPELCHLYPTRLARAVYGQLLKLCTHGQEALIHKGGLLVAAWKRKGSQMACESYRSLLISSHVAKTVHRAVRSHQSQTYESFLQAEQIGGRKAIPVTMGVHFIRAAARAARRYKQSHALIFLDLREAFYRVLRPLSIGGPIPDELLALVAARLHLPAEALHDLQQLLRDPSGTERDPFADVVFGYMFARILTEVEQKLDAIGVLETIEDVTVTGLFPSSDKNDVVKHTMLGPTWMDDLCITITGATAEGVERRASAAASILLEVCTAHGVSPNLDKGKSEVLFSFRGKGAQRLRRKYFSMAQGHKMEVLTEYGHHTITVVGQYNHLGNIAHHSGTTHKEIRRKIAQGNAAFSTQRRTLFQNPHFSTRQRADLFNTMVMSKVTYGMDSWLFEDKRTKSYYHSAIFRLYRRLLKVKPDVAISDDIILEQAHLPHPDIGLRITRLRYVALLYKCETVTPWAVIRQDQAWCQQIMDDLLWLWNLVSRTTKLRDPRLHFAEWEYILRYHRSYWKTILQRAQKLCALQHEDRLLLRTLHRDTLAMLETHGTLQSAPVKPTLLTAQCDSFFGCMQCQKRCRTRGGEGAHLFKVHGITAFERQWIASTACEACLKEYHSFDKLQNHLRTATSCRAVLHARRLQRPLVPGIGSSVNSQLRDQHDGLLPVLQGSGPLEQPVPQRAIECHHNELLEALAILALDFTGSDADELFLKMKETILQEPIGWTQTRETLVYLADSLTEEFLAEVSVGRLPFLDVLDRLGDPNTWGFLTEVLYDTANCDHLYDLDLYEHWCATLADCDQPWKRSTHCHRIFYRERIVVHAYSGRRRPGDVQWYMEEIAASKDMEDVMVISLDIVINEEWGNIGREEVQKFWLAAILDGKVIGLLSGPPCCTWSAARGKADPCQPSAKPKGPRIIRTRAELWGMQSVSIKEMLQLHDGHVLLGFSVLAMSALHITGGCGLLEHPGEPTDEHAASIWRLPLIRMLLSLEGFDLLECAQGLLGADSAKRTGLLTLNMPTLPQFIRANALCRNLPKTQTIGVDEHGNFRTAKLKEYPPAFCRAIAEGFLNSFPSREGKDLQPMPPAFLSRCATMHCTDMGTNIGADFAGALLESLKRFGSFFKEPLFTASATEREVSAIDSEFAKNRESDGFRLQQVLKSTAAESHPERHFGCGNRQTLLAKGPEVLREELQRYFQGYDPRIMALCVVGKEPLNVLQSAVEESFGAVPQRMKLDRRWGNPYPPQTPQLLEAVPVSEARSLLLEWAFYFENFEARKEFLLAKAQDYVAQILGHEGPGSMHSILKGKGWVNRTTAGVNFDQDDFAIFRLSFDVSEEGLRQKNQIIAAVFTVLARLREGGLNAVPGYTIEECRSLAELRWRFAEKRNSQPLCLDAVDLMQDGLSPDVYLSNRFLLSDPPADGPSAGSINKAIAPGQPGHEKILEQLTPTRARYRVFARDAAAKETEKFYGVKYSQTEIAKSTYRGWEQPDSASLPGWHLPEPNKFIPQNFALAWPQMERVTASALPPELIRNDERWRVFFKADRAFGVPKATFILQCWFPDPTEIVDATTPASSISTAEGRVLARLWQSSLADRLTEDYYAARLAGLAANCASTVAGISVSFSGYSDKLLLFVEEVLEKIKNFDGPTESEFARALDGLKREQASFDFQQPYAHAAYFSRLATFDPEYTVESLRAATAKVTREAVRKFSELLRSKEQTFFGQALIIGNVDVPTAQGILKTLDVLPFRGALKSGTAGGLLRSRFVKLDPGQDVLQVQPEPNPEETNHALVSVFWTGDEIIDALHSQLLERLLKAPFYDSIRTQQQLGYIVQSQSDRIGNLARVLLIVQSSVRDPRGLQQAVDDFLVSFRAQIEPLTDGQLTPFKASLKEELLRSDQRLASETGRWFGEIAGFQYNWRRREEEAALIDQISMKDLLQFFDERIAAGGSLRRRATTAVFANSPKRSEYMKEMTSGANLVVEDPVKFGEKAAKWPLSDKELTMRVSREWVGHS</sequence>
<evidence type="ECO:0000313" key="9">
    <source>
        <dbReference type="EMBL" id="CAI3973704.1"/>
    </source>
</evidence>
<dbReference type="Pfam" id="PF22456">
    <property type="entry name" value="PqqF-like_C_4"/>
    <property type="match status" value="1"/>
</dbReference>
<dbReference type="SUPFAM" id="SSF56219">
    <property type="entry name" value="DNase I-like"/>
    <property type="match status" value="1"/>
</dbReference>
<reference evidence="9" key="1">
    <citation type="submission" date="2022-10" db="EMBL/GenBank/DDBJ databases">
        <authorList>
            <person name="Chen Y."/>
            <person name="Dougan E. K."/>
            <person name="Chan C."/>
            <person name="Rhodes N."/>
            <person name="Thang M."/>
        </authorList>
    </citation>
    <scope>NUCLEOTIDE SEQUENCE</scope>
</reference>
<proteinExistence type="inferred from homology"/>
<dbReference type="Gene3D" id="3.30.420.10">
    <property type="entry name" value="Ribonuclease H-like superfamily/Ribonuclease H"/>
    <property type="match status" value="1"/>
</dbReference>
<dbReference type="InterPro" id="IPR050626">
    <property type="entry name" value="Peptidase_M16"/>
</dbReference>
<dbReference type="InterPro" id="IPR007863">
    <property type="entry name" value="Peptidase_M16_C"/>
</dbReference>
<evidence type="ECO:0000313" key="10">
    <source>
        <dbReference type="EMBL" id="CAL4761016.1"/>
    </source>
</evidence>
<dbReference type="SUPFAM" id="SSF53098">
    <property type="entry name" value="Ribonuclease H-like"/>
    <property type="match status" value="1"/>
</dbReference>
<dbReference type="GO" id="GO:0003676">
    <property type="term" value="F:nucleic acid binding"/>
    <property type="evidence" value="ECO:0007669"/>
    <property type="project" value="InterPro"/>
</dbReference>
<feature type="region of interest" description="Disordered" evidence="7">
    <location>
        <begin position="1"/>
        <end position="35"/>
    </location>
</feature>
<dbReference type="InterPro" id="IPR032632">
    <property type="entry name" value="Peptidase_M16_M"/>
</dbReference>
<feature type="domain" description="RNase H type-1" evidence="8">
    <location>
        <begin position="644"/>
        <end position="818"/>
    </location>
</feature>
<comment type="caution">
    <text evidence="9">The sequence shown here is derived from an EMBL/GenBank/DDBJ whole genome shotgun (WGS) entry which is preliminary data.</text>
</comment>
<dbReference type="EMBL" id="CAMXCT020000092">
    <property type="protein sequence ID" value="CAL1127079.1"/>
    <property type="molecule type" value="Genomic_DNA"/>
</dbReference>
<evidence type="ECO:0000256" key="7">
    <source>
        <dbReference type="SAM" id="MobiDB-lite"/>
    </source>
</evidence>
<feature type="compositionally biased region" description="Basic and acidic residues" evidence="7">
    <location>
        <begin position="22"/>
        <end position="32"/>
    </location>
</feature>
<comment type="similarity">
    <text evidence="1">Belongs to the peptidase M16 family.</text>
</comment>
<dbReference type="Pfam" id="PF00675">
    <property type="entry name" value="Peptidase_M16"/>
    <property type="match status" value="1"/>
</dbReference>
<dbReference type="EMBL" id="CAMXCT030000092">
    <property type="protein sequence ID" value="CAL4761016.1"/>
    <property type="molecule type" value="Genomic_DNA"/>
</dbReference>
<dbReference type="GO" id="GO:0004523">
    <property type="term" value="F:RNA-DNA hybrid ribonuclease activity"/>
    <property type="evidence" value="ECO:0007669"/>
    <property type="project" value="InterPro"/>
</dbReference>
<dbReference type="EMBL" id="CAMXCT010000092">
    <property type="protein sequence ID" value="CAI3973704.1"/>
    <property type="molecule type" value="Genomic_DNA"/>
</dbReference>
<accession>A0A9P1BHS3</accession>
<feature type="compositionally biased region" description="Low complexity" evidence="7">
    <location>
        <begin position="1"/>
        <end position="19"/>
    </location>
</feature>
<dbReference type="GO" id="GO:0043171">
    <property type="term" value="P:peptide catabolic process"/>
    <property type="evidence" value="ECO:0007669"/>
    <property type="project" value="TreeGrafter"/>
</dbReference>
<keyword evidence="6" id="KW-0482">Metalloprotease</keyword>
<evidence type="ECO:0000256" key="5">
    <source>
        <dbReference type="ARBA" id="ARBA00022833"/>
    </source>
</evidence>
<dbReference type="SUPFAM" id="SSF63411">
    <property type="entry name" value="LuxS/MPP-like metallohydrolase"/>
    <property type="match status" value="5"/>
</dbReference>
<dbReference type="InterPro" id="IPR001431">
    <property type="entry name" value="Pept_M16_Zn_BS"/>
</dbReference>
<dbReference type="GO" id="GO:0051603">
    <property type="term" value="P:proteolysis involved in protein catabolic process"/>
    <property type="evidence" value="ECO:0007669"/>
    <property type="project" value="TreeGrafter"/>
</dbReference>
<dbReference type="GO" id="GO:0046872">
    <property type="term" value="F:metal ion binding"/>
    <property type="evidence" value="ECO:0007669"/>
    <property type="project" value="UniProtKB-KW"/>
</dbReference>
<dbReference type="Proteomes" id="UP001152797">
    <property type="component" value="Unassembled WGS sequence"/>
</dbReference>
<keyword evidence="2 10" id="KW-0645">Protease</keyword>
<keyword evidence="11" id="KW-1185">Reference proteome</keyword>
<keyword evidence="5" id="KW-0862">Zinc</keyword>
<dbReference type="InterPro" id="IPR002156">
    <property type="entry name" value="RNaseH_domain"/>
</dbReference>
<evidence type="ECO:0000256" key="6">
    <source>
        <dbReference type="ARBA" id="ARBA00023049"/>
    </source>
</evidence>
<dbReference type="InterPro" id="IPR036691">
    <property type="entry name" value="Endo/exonu/phosph_ase_sf"/>
</dbReference>
<gene>
    <name evidence="9" type="ORF">C1SCF055_LOCUS2177</name>
</gene>
<name>A0A9P1BHS3_9DINO</name>
<evidence type="ECO:0000256" key="2">
    <source>
        <dbReference type="ARBA" id="ARBA00022670"/>
    </source>
</evidence>
<evidence type="ECO:0000256" key="4">
    <source>
        <dbReference type="ARBA" id="ARBA00022801"/>
    </source>
</evidence>
<dbReference type="GO" id="GO:0005739">
    <property type="term" value="C:mitochondrion"/>
    <property type="evidence" value="ECO:0007669"/>
    <property type="project" value="TreeGrafter"/>
</dbReference>
<dbReference type="PROSITE" id="PS50879">
    <property type="entry name" value="RNASE_H_1"/>
    <property type="match status" value="1"/>
</dbReference>
<dbReference type="GO" id="GO:0005829">
    <property type="term" value="C:cytosol"/>
    <property type="evidence" value="ECO:0007669"/>
    <property type="project" value="TreeGrafter"/>
</dbReference>
<organism evidence="9">
    <name type="scientific">Cladocopium goreaui</name>
    <dbReference type="NCBI Taxonomy" id="2562237"/>
    <lineage>
        <taxon>Eukaryota</taxon>
        <taxon>Sar</taxon>
        <taxon>Alveolata</taxon>
        <taxon>Dinophyceae</taxon>
        <taxon>Suessiales</taxon>
        <taxon>Symbiodiniaceae</taxon>
        <taxon>Cladocopium</taxon>
    </lineage>
</organism>
<evidence type="ECO:0000313" key="11">
    <source>
        <dbReference type="Proteomes" id="UP001152797"/>
    </source>
</evidence>
<dbReference type="InterPro" id="IPR012337">
    <property type="entry name" value="RNaseH-like_sf"/>
</dbReference>
<dbReference type="PROSITE" id="PS00143">
    <property type="entry name" value="INSULINASE"/>
    <property type="match status" value="1"/>
</dbReference>
<dbReference type="InterPro" id="IPR054734">
    <property type="entry name" value="PqqF-like_C_4"/>
</dbReference>
<dbReference type="OrthoDB" id="415871at2759"/>
<evidence type="ECO:0000256" key="3">
    <source>
        <dbReference type="ARBA" id="ARBA00022723"/>
    </source>
</evidence>
<dbReference type="Pfam" id="PF05193">
    <property type="entry name" value="Peptidase_M16_C"/>
    <property type="match status" value="1"/>
</dbReference>
<dbReference type="GO" id="GO:0004222">
    <property type="term" value="F:metalloendopeptidase activity"/>
    <property type="evidence" value="ECO:0007669"/>
    <property type="project" value="InterPro"/>
</dbReference>
<keyword evidence="4" id="KW-0378">Hydrolase</keyword>
<dbReference type="Gene3D" id="3.60.10.10">
    <property type="entry name" value="Endonuclease/exonuclease/phosphatase"/>
    <property type="match status" value="1"/>
</dbReference>
<dbReference type="PANTHER" id="PTHR43690:SF18">
    <property type="entry name" value="INSULIN-DEGRADING ENZYME-RELATED"/>
    <property type="match status" value="1"/>
</dbReference>
<feature type="region of interest" description="Disordered" evidence="7">
    <location>
        <begin position="1154"/>
        <end position="1174"/>
    </location>
</feature>
<evidence type="ECO:0000259" key="8">
    <source>
        <dbReference type="PROSITE" id="PS50879"/>
    </source>
</evidence>
<protein>
    <submittedName>
        <fullName evidence="10">Insulin-degrading enzyme (Insulin protease ) (Insulinase) (Insulysin)</fullName>
    </submittedName>
</protein>
<dbReference type="Pfam" id="PF16187">
    <property type="entry name" value="Peptidase_M16_M"/>
    <property type="match status" value="1"/>
</dbReference>
<dbReference type="Gene3D" id="3.30.830.10">
    <property type="entry name" value="Metalloenzyme, LuxS/M16 peptidase-like"/>
    <property type="match status" value="5"/>
</dbReference>